<dbReference type="VEuPathDB" id="VectorBase:ASIC011432"/>
<feature type="transmembrane region" description="Helical" evidence="12">
    <location>
        <begin position="21"/>
        <end position="40"/>
    </location>
</feature>
<dbReference type="EMBL" id="ATLV01019121">
    <property type="status" value="NOT_ANNOTATED_CDS"/>
    <property type="molecule type" value="Genomic_DNA"/>
</dbReference>
<dbReference type="GO" id="GO:0015293">
    <property type="term" value="F:symporter activity"/>
    <property type="evidence" value="ECO:0007669"/>
    <property type="project" value="TreeGrafter"/>
</dbReference>
<feature type="transmembrane region" description="Helical" evidence="12">
    <location>
        <begin position="169"/>
        <end position="188"/>
    </location>
</feature>
<protein>
    <submittedName>
        <fullName evidence="13">AGAP001185-PA-like protein</fullName>
    </submittedName>
</protein>
<dbReference type="NCBIfam" id="TIGR00813">
    <property type="entry name" value="sss"/>
    <property type="match status" value="1"/>
</dbReference>
<feature type="transmembrane region" description="Helical" evidence="12">
    <location>
        <begin position="195"/>
        <end position="214"/>
    </location>
</feature>
<dbReference type="Proteomes" id="UP000030765">
    <property type="component" value="Unassembled WGS sequence"/>
</dbReference>
<dbReference type="Pfam" id="PF00474">
    <property type="entry name" value="SSF"/>
    <property type="match status" value="1"/>
</dbReference>
<dbReference type="PROSITE" id="PS50283">
    <property type="entry name" value="NA_SOLUT_SYMP_3"/>
    <property type="match status" value="1"/>
</dbReference>
<evidence type="ECO:0000256" key="8">
    <source>
        <dbReference type="ARBA" id="ARBA00023065"/>
    </source>
</evidence>
<dbReference type="STRING" id="74873.A0A084W0F7"/>
<reference evidence="14" key="2">
    <citation type="submission" date="2020-05" db="UniProtKB">
        <authorList>
            <consortium name="EnsemblMetazoa"/>
        </authorList>
    </citation>
    <scope>IDENTIFICATION</scope>
</reference>
<feature type="transmembrane region" description="Helical" evidence="12">
    <location>
        <begin position="94"/>
        <end position="117"/>
    </location>
</feature>
<evidence type="ECO:0000313" key="13">
    <source>
        <dbReference type="EMBL" id="KFB43701.1"/>
    </source>
</evidence>
<keyword evidence="5 12" id="KW-0812">Transmembrane</keyword>
<feature type="transmembrane region" description="Helical" evidence="12">
    <location>
        <begin position="458"/>
        <end position="478"/>
    </location>
</feature>
<feature type="transmembrane region" description="Helical" evidence="12">
    <location>
        <begin position="249"/>
        <end position="267"/>
    </location>
</feature>
<dbReference type="InterPro" id="IPR001734">
    <property type="entry name" value="Na/solute_symporter"/>
</dbReference>
<dbReference type="Gene3D" id="1.20.1730.10">
    <property type="entry name" value="Sodium/glucose cotransporter"/>
    <property type="match status" value="1"/>
</dbReference>
<dbReference type="OrthoDB" id="6132759at2759"/>
<dbReference type="PANTHER" id="PTHR42985:SF5">
    <property type="entry name" value="FI02094P-RELATED"/>
    <property type="match status" value="1"/>
</dbReference>
<dbReference type="EnsemblMetazoa" id="ASIC011432-RA">
    <property type="protein sequence ID" value="ASIC011432-PA"/>
    <property type="gene ID" value="ASIC011432"/>
</dbReference>
<comment type="similarity">
    <text evidence="2 11">Belongs to the sodium:solute symporter (SSF) (TC 2.A.21) family.</text>
</comment>
<feature type="transmembrane region" description="Helical" evidence="12">
    <location>
        <begin position="61"/>
        <end position="82"/>
    </location>
</feature>
<comment type="subcellular location">
    <subcellularLocation>
        <location evidence="1">Cell membrane</location>
        <topology evidence="1">Multi-pass membrane protein</topology>
    </subcellularLocation>
</comment>
<dbReference type="PANTHER" id="PTHR42985">
    <property type="entry name" value="SODIUM-COUPLED MONOCARBOXYLATE TRANSPORTER"/>
    <property type="match status" value="1"/>
</dbReference>
<evidence type="ECO:0000256" key="11">
    <source>
        <dbReference type="RuleBase" id="RU362091"/>
    </source>
</evidence>
<dbReference type="CDD" id="cd11492">
    <property type="entry name" value="SLC5sbd_NIS-SMVT"/>
    <property type="match status" value="1"/>
</dbReference>
<evidence type="ECO:0000256" key="7">
    <source>
        <dbReference type="ARBA" id="ARBA00023053"/>
    </source>
</evidence>
<gene>
    <name evidence="13" type="ORF">ZHAS_00011432</name>
</gene>
<evidence type="ECO:0000256" key="4">
    <source>
        <dbReference type="ARBA" id="ARBA00022475"/>
    </source>
</evidence>
<feature type="transmembrane region" description="Helical" evidence="12">
    <location>
        <begin position="393"/>
        <end position="413"/>
    </location>
</feature>
<dbReference type="GO" id="GO:0005886">
    <property type="term" value="C:plasma membrane"/>
    <property type="evidence" value="ECO:0007669"/>
    <property type="project" value="UniProtKB-SubCell"/>
</dbReference>
<keyword evidence="3" id="KW-0813">Transport</keyword>
<accession>A0A084W0F7</accession>
<feature type="transmembrane region" description="Helical" evidence="12">
    <location>
        <begin position="533"/>
        <end position="555"/>
    </location>
</feature>
<sequence>MAGLGVDDVKVSLQKFGLYDYVVFVLMLLSCVMIGIYFGFMKKKAKKGEAEADYLVGNRQMKIIPVSLSLIASFISGITLLGTPTEIYLYGVQYMYIIGGVISMGFIMMYFYLPVFHNLKLTSTYQYLQTRFDKRMRLFGSILFTLATMAWLPIVIYVPALAFNQVTGINVHLITPIVCVICIFYTCVGGLKAVVWTDVVQTVLMFGAMLLIIVKGTYDVGGLAVVMERAKSSGRIEGPDLRFDITTRHNIYSCVIGGVVYWLKSNAVSQNMIQRYLSLPSLAAAKKALWTFIFGTLVLLFLCCYSGLLIYAKYYECDPLTTKLAKAKDQLLPLLVMDTLGDFPGLPGLFVAGVFSAALSSLSTGLNSMSAVVLEDFFKPFSNRPLTEKQTSIIMRAVVAVFGTICVVLVLVVEKLGSVLQLSMSLGSVSNGPLLGIFTLGYTVFASVTCFSFQGAIVGGAVGLAVMIWICLKAQLAIASGEMAFELKPVDTQGCSYHFIASEPMSMLAINTTAPSIDSTPIEPEFAIYHISYLWYTMIGALVTIIVAVIVSFIVGANNPDDMNPNLFSPFIQRILIRRRIAARTDLQLVTGGIKEFTQ</sequence>
<evidence type="ECO:0000313" key="15">
    <source>
        <dbReference type="Proteomes" id="UP000030765"/>
    </source>
</evidence>
<organism evidence="13">
    <name type="scientific">Anopheles sinensis</name>
    <name type="common">Mosquito</name>
    <dbReference type="NCBI Taxonomy" id="74873"/>
    <lineage>
        <taxon>Eukaryota</taxon>
        <taxon>Metazoa</taxon>
        <taxon>Ecdysozoa</taxon>
        <taxon>Arthropoda</taxon>
        <taxon>Hexapoda</taxon>
        <taxon>Insecta</taxon>
        <taxon>Pterygota</taxon>
        <taxon>Neoptera</taxon>
        <taxon>Endopterygota</taxon>
        <taxon>Diptera</taxon>
        <taxon>Nematocera</taxon>
        <taxon>Culicoidea</taxon>
        <taxon>Culicidae</taxon>
        <taxon>Anophelinae</taxon>
        <taxon>Anopheles</taxon>
    </lineage>
</organism>
<feature type="transmembrane region" description="Helical" evidence="12">
    <location>
        <begin position="288"/>
        <end position="312"/>
    </location>
</feature>
<evidence type="ECO:0000256" key="9">
    <source>
        <dbReference type="ARBA" id="ARBA00023136"/>
    </source>
</evidence>
<evidence type="ECO:0000256" key="1">
    <source>
        <dbReference type="ARBA" id="ARBA00004651"/>
    </source>
</evidence>
<evidence type="ECO:0000256" key="3">
    <source>
        <dbReference type="ARBA" id="ARBA00022448"/>
    </source>
</evidence>
<evidence type="ECO:0000256" key="12">
    <source>
        <dbReference type="SAM" id="Phobius"/>
    </source>
</evidence>
<keyword evidence="7" id="KW-0915">Sodium</keyword>
<keyword evidence="10" id="KW-0739">Sodium transport</keyword>
<evidence type="ECO:0000313" key="14">
    <source>
        <dbReference type="EnsemblMetazoa" id="ASIC011432-PA"/>
    </source>
</evidence>
<feature type="transmembrane region" description="Helical" evidence="12">
    <location>
        <begin position="433"/>
        <end position="451"/>
    </location>
</feature>
<evidence type="ECO:0000256" key="5">
    <source>
        <dbReference type="ARBA" id="ARBA00022692"/>
    </source>
</evidence>
<dbReference type="OMA" id="FVGWPII"/>
<dbReference type="GO" id="GO:0006814">
    <property type="term" value="P:sodium ion transport"/>
    <property type="evidence" value="ECO:0007669"/>
    <property type="project" value="UniProtKB-KW"/>
</dbReference>
<keyword evidence="4" id="KW-1003">Cell membrane</keyword>
<feature type="transmembrane region" description="Helical" evidence="12">
    <location>
        <begin position="138"/>
        <end position="163"/>
    </location>
</feature>
<feature type="transmembrane region" description="Helical" evidence="12">
    <location>
        <begin position="349"/>
        <end position="373"/>
    </location>
</feature>
<evidence type="ECO:0000256" key="10">
    <source>
        <dbReference type="ARBA" id="ARBA00023201"/>
    </source>
</evidence>
<dbReference type="InterPro" id="IPR038377">
    <property type="entry name" value="Na/Glc_symporter_sf"/>
</dbReference>
<evidence type="ECO:0000256" key="2">
    <source>
        <dbReference type="ARBA" id="ARBA00006434"/>
    </source>
</evidence>
<keyword evidence="15" id="KW-1185">Reference proteome</keyword>
<dbReference type="InterPro" id="IPR051163">
    <property type="entry name" value="Sodium:Solute_Symporter_SSF"/>
</dbReference>
<reference evidence="13 15" key="1">
    <citation type="journal article" date="2014" name="BMC Genomics">
        <title>Genome sequence of Anopheles sinensis provides insight into genetics basis of mosquito competence for malaria parasites.</title>
        <authorList>
            <person name="Zhou D."/>
            <person name="Zhang D."/>
            <person name="Ding G."/>
            <person name="Shi L."/>
            <person name="Hou Q."/>
            <person name="Ye Y."/>
            <person name="Xu Y."/>
            <person name="Zhou H."/>
            <person name="Xiong C."/>
            <person name="Li S."/>
            <person name="Yu J."/>
            <person name="Hong S."/>
            <person name="Yu X."/>
            <person name="Zou P."/>
            <person name="Chen C."/>
            <person name="Chang X."/>
            <person name="Wang W."/>
            <person name="Lv Y."/>
            <person name="Sun Y."/>
            <person name="Ma L."/>
            <person name="Shen B."/>
            <person name="Zhu C."/>
        </authorList>
    </citation>
    <scope>NUCLEOTIDE SEQUENCE [LARGE SCALE GENOMIC DNA]</scope>
</reference>
<keyword evidence="8" id="KW-0406">Ion transport</keyword>
<dbReference type="AlphaFoldDB" id="A0A084W0F7"/>
<dbReference type="VEuPathDB" id="VectorBase:ASIS019429"/>
<proteinExistence type="inferred from homology"/>
<name>A0A084W0F7_ANOSI</name>
<evidence type="ECO:0000256" key="6">
    <source>
        <dbReference type="ARBA" id="ARBA00022989"/>
    </source>
</evidence>
<dbReference type="EMBL" id="KE525262">
    <property type="protein sequence ID" value="KFB43701.1"/>
    <property type="molecule type" value="Genomic_DNA"/>
</dbReference>
<keyword evidence="9 12" id="KW-0472">Membrane</keyword>
<keyword evidence="6 12" id="KW-1133">Transmembrane helix</keyword>